<evidence type="ECO:0000256" key="2">
    <source>
        <dbReference type="ARBA" id="ARBA00022679"/>
    </source>
</evidence>
<dbReference type="OrthoDB" id="9784101at2"/>
<comment type="caution">
    <text evidence="5">The sequence shown here is derived from an EMBL/GenBank/DDBJ whole genome shotgun (WGS) entry which is preliminary data.</text>
</comment>
<dbReference type="PANTHER" id="PTHR43861">
    <property type="entry name" value="TRANS-ACONITATE 2-METHYLTRANSFERASE-RELATED"/>
    <property type="match status" value="1"/>
</dbReference>
<dbReference type="GO" id="GO:0008168">
    <property type="term" value="F:methyltransferase activity"/>
    <property type="evidence" value="ECO:0007669"/>
    <property type="project" value="UniProtKB-KW"/>
</dbReference>
<proteinExistence type="predicted"/>
<evidence type="ECO:0000313" key="5">
    <source>
        <dbReference type="EMBL" id="PRQ08042.1"/>
    </source>
</evidence>
<dbReference type="EMBL" id="PVNL01000045">
    <property type="protein sequence ID" value="PRQ08042.1"/>
    <property type="molecule type" value="Genomic_DNA"/>
</dbReference>
<reference evidence="5 6" key="1">
    <citation type="submission" date="2018-03" db="EMBL/GenBank/DDBJ databases">
        <title>Draft Genome Sequences of the Obligatory Marine Myxobacteria Enhygromyxa salina SWB007.</title>
        <authorList>
            <person name="Poehlein A."/>
            <person name="Moghaddam J.A."/>
            <person name="Harms H."/>
            <person name="Alanjari M."/>
            <person name="Koenig G.M."/>
            <person name="Daniel R."/>
            <person name="Schaeberle T.F."/>
        </authorList>
    </citation>
    <scope>NUCLEOTIDE SEQUENCE [LARGE SCALE GENOMIC DNA]</scope>
    <source>
        <strain evidence="5 6">SWB007</strain>
    </source>
</reference>
<dbReference type="Pfam" id="PF13649">
    <property type="entry name" value="Methyltransf_25"/>
    <property type="match status" value="1"/>
</dbReference>
<feature type="compositionally biased region" description="Basic and acidic residues" evidence="3">
    <location>
        <begin position="33"/>
        <end position="46"/>
    </location>
</feature>
<dbReference type="RefSeq" id="WP_106089217.1">
    <property type="nucleotide sequence ID" value="NZ_PVNL01000045.1"/>
</dbReference>
<dbReference type="PROSITE" id="PS51257">
    <property type="entry name" value="PROKAR_LIPOPROTEIN"/>
    <property type="match status" value="1"/>
</dbReference>
<evidence type="ECO:0000256" key="3">
    <source>
        <dbReference type="SAM" id="MobiDB-lite"/>
    </source>
</evidence>
<dbReference type="SUPFAM" id="SSF53335">
    <property type="entry name" value="S-adenosyl-L-methionine-dependent methyltransferases"/>
    <property type="match status" value="1"/>
</dbReference>
<dbReference type="EC" id="2.1.1.-" evidence="5"/>
<dbReference type="CDD" id="cd02440">
    <property type="entry name" value="AdoMet_MTases"/>
    <property type="match status" value="1"/>
</dbReference>
<sequence>MNRLLAAFFVATLGGACGSISTPAGISTADSGAHQEARPHENENENGNEHMHAFVSADEWTKVLDDPARDEWQRPADVLHALELTPTMIVADVGAGTGYFAVRLARAVPAGEVIATDVAPDMVRFLNERARHEQLPNLRAVRATHTELGLAPRSVDRILIVHVWHHLADRVDYARSLAAALRPGGRLFIVDFNLEGRRGPPANMRVAPEVLVAELEEAGLAARVSLVALPDQYIVEASLEPLEQQEPGST</sequence>
<evidence type="ECO:0000313" key="6">
    <source>
        <dbReference type="Proteomes" id="UP000238823"/>
    </source>
</evidence>
<dbReference type="InterPro" id="IPR041698">
    <property type="entry name" value="Methyltransf_25"/>
</dbReference>
<keyword evidence="1 5" id="KW-0489">Methyltransferase</keyword>
<dbReference type="Proteomes" id="UP000238823">
    <property type="component" value="Unassembled WGS sequence"/>
</dbReference>
<dbReference type="Gene3D" id="3.40.50.150">
    <property type="entry name" value="Vaccinia Virus protein VP39"/>
    <property type="match status" value="1"/>
</dbReference>
<dbReference type="InterPro" id="IPR029063">
    <property type="entry name" value="SAM-dependent_MTases_sf"/>
</dbReference>
<feature type="region of interest" description="Disordered" evidence="3">
    <location>
        <begin position="27"/>
        <end position="46"/>
    </location>
</feature>
<accession>A0A2S9YSL8</accession>
<name>A0A2S9YSL8_9BACT</name>
<organism evidence="5 6">
    <name type="scientific">Enhygromyxa salina</name>
    <dbReference type="NCBI Taxonomy" id="215803"/>
    <lineage>
        <taxon>Bacteria</taxon>
        <taxon>Pseudomonadati</taxon>
        <taxon>Myxococcota</taxon>
        <taxon>Polyangia</taxon>
        <taxon>Nannocystales</taxon>
        <taxon>Nannocystaceae</taxon>
        <taxon>Enhygromyxa</taxon>
    </lineage>
</organism>
<dbReference type="AlphaFoldDB" id="A0A2S9YSL8"/>
<evidence type="ECO:0000259" key="4">
    <source>
        <dbReference type="Pfam" id="PF13649"/>
    </source>
</evidence>
<gene>
    <name evidence="5" type="primary">ycgJ_2</name>
    <name evidence="5" type="ORF">ENSA7_21960</name>
</gene>
<dbReference type="GO" id="GO:0032259">
    <property type="term" value="P:methylation"/>
    <property type="evidence" value="ECO:0007669"/>
    <property type="project" value="UniProtKB-KW"/>
</dbReference>
<feature type="domain" description="Methyltransferase" evidence="4">
    <location>
        <begin position="90"/>
        <end position="185"/>
    </location>
</feature>
<protein>
    <submittedName>
        <fullName evidence="5">Putative methyltransferase YcgJ</fullName>
        <ecNumber evidence="5">2.1.1.-</ecNumber>
    </submittedName>
</protein>
<keyword evidence="2 5" id="KW-0808">Transferase</keyword>
<dbReference type="PANTHER" id="PTHR43861:SF1">
    <property type="entry name" value="TRANS-ACONITATE 2-METHYLTRANSFERASE"/>
    <property type="match status" value="1"/>
</dbReference>
<evidence type="ECO:0000256" key="1">
    <source>
        <dbReference type="ARBA" id="ARBA00022603"/>
    </source>
</evidence>